<feature type="transmembrane region" description="Helical" evidence="1">
    <location>
        <begin position="48"/>
        <end position="66"/>
    </location>
</feature>
<protein>
    <recommendedName>
        <fullName evidence="4">DUF2946 domain-containing protein</fullName>
    </recommendedName>
</protein>
<accession>A0AA35UJP0</accession>
<dbReference type="RefSeq" id="WP_289842965.1">
    <property type="nucleotide sequence ID" value="NZ_CATKSH010000018.1"/>
</dbReference>
<keyword evidence="1" id="KW-1133">Transmembrane helix</keyword>
<evidence type="ECO:0000256" key="1">
    <source>
        <dbReference type="SAM" id="Phobius"/>
    </source>
</evidence>
<evidence type="ECO:0000313" key="3">
    <source>
        <dbReference type="Proteomes" id="UP001176960"/>
    </source>
</evidence>
<proteinExistence type="predicted"/>
<keyword evidence="1" id="KW-0472">Membrane</keyword>
<dbReference type="EMBL" id="CATKSH010000018">
    <property type="protein sequence ID" value="CAI9121576.1"/>
    <property type="molecule type" value="Genomic_DNA"/>
</dbReference>
<organism evidence="2 3">
    <name type="scientific">Brytella acorum</name>
    <dbReference type="NCBI Taxonomy" id="2959299"/>
    <lineage>
        <taxon>Bacteria</taxon>
        <taxon>Pseudomonadati</taxon>
        <taxon>Pseudomonadota</taxon>
        <taxon>Alphaproteobacteria</taxon>
        <taxon>Acetobacterales</taxon>
        <taxon>Acetobacteraceae</taxon>
        <taxon>Brytella</taxon>
    </lineage>
</organism>
<reference evidence="2" key="1">
    <citation type="submission" date="2023-03" db="EMBL/GenBank/DDBJ databases">
        <authorList>
            <person name="Cleenwerck I."/>
        </authorList>
    </citation>
    <scope>NUCLEOTIDE SEQUENCE</scope>
    <source>
        <strain evidence="2">LMG 32879</strain>
    </source>
</reference>
<evidence type="ECO:0000313" key="2">
    <source>
        <dbReference type="EMBL" id="CAI9121576.1"/>
    </source>
</evidence>
<name>A0AA35UJP0_9PROT</name>
<keyword evidence="1" id="KW-0812">Transmembrane</keyword>
<gene>
    <name evidence="2" type="ORF">LMG32879_002423</name>
</gene>
<evidence type="ECO:0008006" key="4">
    <source>
        <dbReference type="Google" id="ProtNLM"/>
    </source>
</evidence>
<keyword evidence="3" id="KW-1185">Reference proteome</keyword>
<sequence>MERQNEDAFHGIIFFTGRRTPSRIAVDGPQRPSTITGMREFVTARMRSWMGLLACLLMQVGLLSFVSPARAEMPHAHGSHTMMSHHAGCGVASSADDRGACSPSHHHRMPCCNVHPVLPDVVVADDAQPVVLSAAERSRYGRPRYDAVIGATSAPLLRPPKDAARALSA</sequence>
<dbReference type="Proteomes" id="UP001176960">
    <property type="component" value="Unassembled WGS sequence"/>
</dbReference>
<comment type="caution">
    <text evidence="2">The sequence shown here is derived from an EMBL/GenBank/DDBJ whole genome shotgun (WGS) entry which is preliminary data.</text>
</comment>
<dbReference type="AlphaFoldDB" id="A0AA35UJP0"/>